<dbReference type="STRING" id="490188.SAMN04488068_1992"/>
<accession>A0A1M5P3S9</accession>
<proteinExistence type="predicted"/>
<keyword evidence="3" id="KW-1185">Reference proteome</keyword>
<dbReference type="Gene3D" id="3.90.1010.10">
    <property type="match status" value="1"/>
</dbReference>
<organism evidence="2 3">
    <name type="scientific">Hydrocarboniphaga daqingensis</name>
    <dbReference type="NCBI Taxonomy" id="490188"/>
    <lineage>
        <taxon>Bacteria</taxon>
        <taxon>Pseudomonadati</taxon>
        <taxon>Pseudomonadota</taxon>
        <taxon>Gammaproteobacteria</taxon>
        <taxon>Nevskiales</taxon>
        <taxon>Nevskiaceae</taxon>
        <taxon>Hydrocarboniphaga</taxon>
    </lineage>
</organism>
<dbReference type="OrthoDB" id="9808097at2"/>
<dbReference type="Proteomes" id="UP000199758">
    <property type="component" value="Unassembled WGS sequence"/>
</dbReference>
<name>A0A1M5P3S9_9GAMM</name>
<protein>
    <submittedName>
        <fullName evidence="2">NifU-like N terminal domain-containing protein</fullName>
    </submittedName>
</protein>
<evidence type="ECO:0000313" key="3">
    <source>
        <dbReference type="Proteomes" id="UP000199758"/>
    </source>
</evidence>
<gene>
    <name evidence="2" type="ORF">SAMN04488068_1992</name>
</gene>
<evidence type="ECO:0000313" key="2">
    <source>
        <dbReference type="EMBL" id="SHG96069.1"/>
    </source>
</evidence>
<reference evidence="2 3" key="1">
    <citation type="submission" date="2016-11" db="EMBL/GenBank/DDBJ databases">
        <authorList>
            <person name="Jaros S."/>
            <person name="Januszkiewicz K."/>
            <person name="Wedrychowicz H."/>
        </authorList>
    </citation>
    <scope>NUCLEOTIDE SEQUENCE [LARGE SCALE GENOMIC DNA]</scope>
    <source>
        <strain evidence="2 3">CGMCC 1.7049</strain>
    </source>
</reference>
<dbReference type="PANTHER" id="PTHR10093">
    <property type="entry name" value="IRON-SULFUR CLUSTER ASSEMBLY ENZYME NIFU HOMOLOG"/>
    <property type="match status" value="1"/>
</dbReference>
<dbReference type="GO" id="GO:0051536">
    <property type="term" value="F:iron-sulfur cluster binding"/>
    <property type="evidence" value="ECO:0007669"/>
    <property type="project" value="InterPro"/>
</dbReference>
<dbReference type="AlphaFoldDB" id="A0A1M5P3S9"/>
<dbReference type="GO" id="GO:0005506">
    <property type="term" value="F:iron ion binding"/>
    <property type="evidence" value="ECO:0007669"/>
    <property type="project" value="InterPro"/>
</dbReference>
<dbReference type="SUPFAM" id="SSF82649">
    <property type="entry name" value="SufE/NifU"/>
    <property type="match status" value="1"/>
</dbReference>
<feature type="domain" description="NIF system FeS cluster assembly NifU N-terminal" evidence="1">
    <location>
        <begin position="30"/>
        <end position="151"/>
    </location>
</feature>
<sequence>MNESMGLPTHDADHDRDDASEAALLNAFGYPEPVWQRFVDAPRAGRFDASTPGVVSGRAGTPAARSVLSLQMQFDEHGRVVDARFRAYGCPSSIAVGAWIAEWSLGRSTDDMTGLSASTLRRELEIPEDRAHCALMGEDALRDLLNRYREKLT</sequence>
<dbReference type="RefSeq" id="WP_072897024.1">
    <property type="nucleotide sequence ID" value="NZ_FQWZ01000004.1"/>
</dbReference>
<dbReference type="GO" id="GO:0016226">
    <property type="term" value="P:iron-sulfur cluster assembly"/>
    <property type="evidence" value="ECO:0007669"/>
    <property type="project" value="InterPro"/>
</dbReference>
<dbReference type="Pfam" id="PF01592">
    <property type="entry name" value="NifU_N"/>
    <property type="match status" value="1"/>
</dbReference>
<dbReference type="EMBL" id="FQWZ01000004">
    <property type="protein sequence ID" value="SHG96069.1"/>
    <property type="molecule type" value="Genomic_DNA"/>
</dbReference>
<dbReference type="InterPro" id="IPR002871">
    <property type="entry name" value="NIF_FeS_clus_asmbl_NifU_N"/>
</dbReference>
<evidence type="ECO:0000259" key="1">
    <source>
        <dbReference type="Pfam" id="PF01592"/>
    </source>
</evidence>